<dbReference type="Gene3D" id="2.70.98.10">
    <property type="match status" value="1"/>
</dbReference>
<evidence type="ECO:0000256" key="2">
    <source>
        <dbReference type="ARBA" id="ARBA00007401"/>
    </source>
</evidence>
<evidence type="ECO:0000256" key="5">
    <source>
        <dbReference type="ARBA" id="ARBA00022801"/>
    </source>
</evidence>
<dbReference type="InterPro" id="IPR032312">
    <property type="entry name" value="LacZ_4"/>
</dbReference>
<dbReference type="InterPro" id="IPR011013">
    <property type="entry name" value="Gal_mutarotase_sf_dom"/>
</dbReference>
<dbReference type="GO" id="GO:0005990">
    <property type="term" value="P:lactose catabolic process"/>
    <property type="evidence" value="ECO:0007669"/>
    <property type="project" value="TreeGrafter"/>
</dbReference>
<keyword evidence="10" id="KW-1185">Reference proteome</keyword>
<reference evidence="9 10" key="1">
    <citation type="submission" date="2020-07" db="EMBL/GenBank/DDBJ databases">
        <title>Sequencing the genomes of 1000 actinobacteria strains.</title>
        <authorList>
            <person name="Klenk H.-P."/>
        </authorList>
    </citation>
    <scope>NUCLEOTIDE SEQUENCE [LARGE SCALE GENOMIC DNA]</scope>
    <source>
        <strain evidence="9 10">DSM 27576</strain>
    </source>
</reference>
<dbReference type="Gene3D" id="2.60.40.10">
    <property type="entry name" value="Immunoglobulins"/>
    <property type="match status" value="2"/>
</dbReference>
<dbReference type="InterPro" id="IPR017853">
    <property type="entry name" value="GH"/>
</dbReference>
<comment type="similarity">
    <text evidence="2">Belongs to the glycosyl hydrolase 2 family.</text>
</comment>
<dbReference type="SUPFAM" id="SSF74650">
    <property type="entry name" value="Galactose mutarotase-like"/>
    <property type="match status" value="1"/>
</dbReference>
<dbReference type="InterPro" id="IPR006101">
    <property type="entry name" value="Glyco_hydro_2"/>
</dbReference>
<feature type="domain" description="Beta galactosidase small chain/" evidence="8">
    <location>
        <begin position="687"/>
        <end position="955"/>
    </location>
</feature>
<dbReference type="InterPro" id="IPR014718">
    <property type="entry name" value="GH-type_carb-bd"/>
</dbReference>
<comment type="caution">
    <text evidence="9">The sequence shown here is derived from an EMBL/GenBank/DDBJ whole genome shotgun (WGS) entry which is preliminary data.</text>
</comment>
<dbReference type="GO" id="GO:0030246">
    <property type="term" value="F:carbohydrate binding"/>
    <property type="evidence" value="ECO:0007669"/>
    <property type="project" value="InterPro"/>
</dbReference>
<protein>
    <recommendedName>
        <fullName evidence="4">Beta-galactosidase</fullName>
        <ecNumber evidence="3">3.2.1.23</ecNumber>
    </recommendedName>
    <alternativeName>
        <fullName evidence="7">Lactase</fullName>
    </alternativeName>
</protein>
<dbReference type="SUPFAM" id="SSF49785">
    <property type="entry name" value="Galactose-binding domain-like"/>
    <property type="match status" value="1"/>
</dbReference>
<dbReference type="EMBL" id="JACGWY010000001">
    <property type="protein sequence ID" value="MBA8815474.1"/>
    <property type="molecule type" value="Genomic_DNA"/>
</dbReference>
<dbReference type="PROSITE" id="PS00719">
    <property type="entry name" value="GLYCOSYL_HYDROL_F2_1"/>
    <property type="match status" value="1"/>
</dbReference>
<dbReference type="SUPFAM" id="SSF51445">
    <property type="entry name" value="(Trans)glycosidases"/>
    <property type="match status" value="1"/>
</dbReference>
<dbReference type="PANTHER" id="PTHR46323:SF2">
    <property type="entry name" value="BETA-GALACTOSIDASE"/>
    <property type="match status" value="1"/>
</dbReference>
<dbReference type="InterPro" id="IPR023230">
    <property type="entry name" value="Glyco_hydro_2_CS"/>
</dbReference>
<dbReference type="PRINTS" id="PR00132">
    <property type="entry name" value="GLHYDRLASE2"/>
</dbReference>
<dbReference type="PROSITE" id="PS00608">
    <property type="entry name" value="GLYCOSYL_HYDROL_F2_2"/>
    <property type="match status" value="1"/>
</dbReference>
<dbReference type="Gene3D" id="2.60.120.260">
    <property type="entry name" value="Galactose-binding domain-like"/>
    <property type="match status" value="1"/>
</dbReference>
<dbReference type="InterPro" id="IPR013783">
    <property type="entry name" value="Ig-like_fold"/>
</dbReference>
<evidence type="ECO:0000259" key="8">
    <source>
        <dbReference type="SMART" id="SM01038"/>
    </source>
</evidence>
<evidence type="ECO:0000256" key="4">
    <source>
        <dbReference type="ARBA" id="ARBA00013303"/>
    </source>
</evidence>
<accession>A0A7W3PL39</accession>
<dbReference type="Proteomes" id="UP000526083">
    <property type="component" value="Unassembled WGS sequence"/>
</dbReference>
<evidence type="ECO:0000256" key="1">
    <source>
        <dbReference type="ARBA" id="ARBA00001412"/>
    </source>
</evidence>
<dbReference type="InterPro" id="IPR006104">
    <property type="entry name" value="Glyco_hydro_2_N"/>
</dbReference>
<proteinExistence type="inferred from homology"/>
<evidence type="ECO:0000256" key="7">
    <source>
        <dbReference type="ARBA" id="ARBA00032230"/>
    </source>
</evidence>
<evidence type="ECO:0000256" key="3">
    <source>
        <dbReference type="ARBA" id="ARBA00012756"/>
    </source>
</evidence>
<evidence type="ECO:0000313" key="10">
    <source>
        <dbReference type="Proteomes" id="UP000526083"/>
    </source>
</evidence>
<dbReference type="EC" id="3.2.1.23" evidence="3"/>
<dbReference type="Gene3D" id="3.20.20.80">
    <property type="entry name" value="Glycosidases"/>
    <property type="match status" value="1"/>
</dbReference>
<dbReference type="Pfam" id="PF02837">
    <property type="entry name" value="Glyco_hydro_2_N"/>
    <property type="match status" value="1"/>
</dbReference>
<dbReference type="SUPFAM" id="SSF49303">
    <property type="entry name" value="beta-Galactosidase/glucuronidase domain"/>
    <property type="match status" value="2"/>
</dbReference>
<dbReference type="InterPro" id="IPR006103">
    <property type="entry name" value="Glyco_hydro_2_cat"/>
</dbReference>
<dbReference type="Pfam" id="PF16353">
    <property type="entry name" value="LacZ_4"/>
    <property type="match status" value="1"/>
</dbReference>
<organism evidence="9 10">
    <name type="scientific">Microbacterium halimionae</name>
    <dbReference type="NCBI Taxonomy" id="1526413"/>
    <lineage>
        <taxon>Bacteria</taxon>
        <taxon>Bacillati</taxon>
        <taxon>Actinomycetota</taxon>
        <taxon>Actinomycetes</taxon>
        <taxon>Micrococcales</taxon>
        <taxon>Microbacteriaceae</taxon>
        <taxon>Microbacterium</taxon>
    </lineage>
</organism>
<dbReference type="RefSeq" id="WP_167048333.1">
    <property type="nucleotide sequence ID" value="NZ_JAAOZB010000002.1"/>
</dbReference>
<dbReference type="PANTHER" id="PTHR46323">
    <property type="entry name" value="BETA-GALACTOSIDASE"/>
    <property type="match status" value="1"/>
</dbReference>
<comment type="catalytic activity">
    <reaction evidence="1">
        <text>Hydrolysis of terminal non-reducing beta-D-galactose residues in beta-D-galactosides.</text>
        <dbReference type="EC" id="3.2.1.23"/>
    </reaction>
</comment>
<dbReference type="Pfam" id="PF02836">
    <property type="entry name" value="Glyco_hydro_2_C"/>
    <property type="match status" value="1"/>
</dbReference>
<name>A0A7W3PL39_9MICO</name>
<sequence>MHPQVSAGTLTPRARLTSDAPEQLLDGKWRFRLSSSLRGAPAGEWQTANSAHWAEIDVPGHWNLQGFESPAYSNHQMPFPLDPPYPPDVNQIGDYRVDFDTDAALQRQRVVLRFDGIESAAEIWLNGDLLGTTRGSRLTQEFDVTASLRESGNQLAVRVMQFSDASYIEDQDMWWLPGIFRSVTLLARPEGGLDDVFVIADYDPATGAGMLDVQVDVDARLTIPALNVDAVAKGQIKVGPVEPWSAETPTLYDAEISTSTEKVRLRIGFRRVHTEGARLFVNGRPIMLRGVNRHEHNPDKGRVFEPERVRAELSLMKRHNINAVRTSHYPPHPEVLDLFDELGFYIIDECDLESHGFEHSEWRRNPSNDDAWREAYLDRIRRTVNRDKNHPSVIMWSLGNEAGTGANLEAMSAWVKSFDPSRLVHYEGDWSSTYVDVYSRMYASHEEVVQIGRETEEPAPIAATAAEMHRRTLPFIQCEFGHAMGNGPGGVAEYWDLFEQHPRLAGGFIWEWIEHGLAVAGADGARRIAYGGDFGEVVHDGNFVIDGLVSADLEPRPGLIDYAAIIAPVRIAVAADRSRVELANRYDMVTLDHLELVWRRKVDGVEVASGVLEASGIEPRSRTSIPLAEAASDVVETKIADVLTIEARLRDRTSWAPAGHVVSVGEDVRAASQELPEPADVVATTSRVGAASFNAVDGALTALGELPIAGPSVGIWRAPTDNDRYPGWDEVDLPPFADRWHESGIDRTVSRFISAEPESASLTVRTRTGTPIRETGIEGTFTWTALSSTAVRLDVTLEPRGNWTADWARLGLDFVIPSPPQGLEFFGLGPGQSYPDSASGVSHDWWSVERKDLTVDHVRPQESGSRRDVREATVQTDAGALTVRTLSQPFALTISPHSRQTLAATTHNADLVADGNTYVSIDIAQSGVGTATCGPGILQRYRVAPQPGRISLILSAAPTGS</sequence>
<gene>
    <name evidence="9" type="ORF">FHX48_000526</name>
</gene>
<dbReference type="AlphaFoldDB" id="A0A7W3PL39"/>
<dbReference type="InterPro" id="IPR050347">
    <property type="entry name" value="Bact_Beta-galactosidase"/>
</dbReference>
<dbReference type="GO" id="GO:0009341">
    <property type="term" value="C:beta-galactosidase complex"/>
    <property type="evidence" value="ECO:0007669"/>
    <property type="project" value="InterPro"/>
</dbReference>
<evidence type="ECO:0000313" key="9">
    <source>
        <dbReference type="EMBL" id="MBA8815474.1"/>
    </source>
</evidence>
<dbReference type="InterPro" id="IPR004199">
    <property type="entry name" value="B-gal_small/dom_5"/>
</dbReference>
<dbReference type="GO" id="GO:0004565">
    <property type="term" value="F:beta-galactosidase activity"/>
    <property type="evidence" value="ECO:0007669"/>
    <property type="project" value="UniProtKB-EC"/>
</dbReference>
<evidence type="ECO:0000256" key="6">
    <source>
        <dbReference type="ARBA" id="ARBA00023295"/>
    </source>
</evidence>
<keyword evidence="6 9" id="KW-0326">Glycosidase</keyword>
<dbReference type="InterPro" id="IPR008979">
    <property type="entry name" value="Galactose-bd-like_sf"/>
</dbReference>
<keyword evidence="5 9" id="KW-0378">Hydrolase</keyword>
<dbReference type="SMART" id="SM01038">
    <property type="entry name" value="Bgal_small_N"/>
    <property type="match status" value="1"/>
</dbReference>
<dbReference type="InterPro" id="IPR023232">
    <property type="entry name" value="Glyco_hydro_2_AS"/>
</dbReference>
<dbReference type="InterPro" id="IPR036156">
    <property type="entry name" value="Beta-gal/glucu_dom_sf"/>
</dbReference>
<dbReference type="Pfam" id="PF02929">
    <property type="entry name" value="Bgal_small_N"/>
    <property type="match status" value="1"/>
</dbReference>